<dbReference type="HOGENOM" id="CLU_2922649_0_0_1"/>
<sequence>MLALAIISQQPSTLTVRFSVVIRVVASAIASVTARSISSETSTTVNTIGMIKLLTNATPFW</sequence>
<reference evidence="2" key="2">
    <citation type="submission" date="2013-06" db="EMBL/GenBank/DDBJ databases">
        <authorList>
            <consortium name="DOE Joint Genome Institute"/>
            <person name="Riley R."/>
            <person name="Floudas D."/>
            <person name="Binder M."/>
            <person name="Barry K."/>
            <person name="Blanchette R.A."/>
            <person name="Henrissat B."/>
            <person name="Martinez A.T."/>
            <person name="Otillar R."/>
            <person name="Spatafora J.W."/>
            <person name="Yadav J.S."/>
            <person name="Aerts A."/>
            <person name="Benoit I."/>
            <person name="Boyd A."/>
            <person name="Carlson A."/>
            <person name="Copeland A."/>
            <person name="Coutinho P.M."/>
            <person name="De Vries R.P."/>
            <person name="Ferreira P."/>
            <person name="Findley K."/>
            <person name="Foster B."/>
            <person name="Gaskell J."/>
            <person name="Glotzer D."/>
            <person name="Gorecki P."/>
            <person name="Heitman J."/>
            <person name="Hesse C."/>
            <person name="Hori C."/>
            <person name="Igarashi K."/>
            <person name="Jurgens J.A."/>
            <person name="Kallen N."/>
            <person name="Kersten P."/>
            <person name="Kohler A."/>
            <person name="Kues U."/>
            <person name="Kumar T.K."/>
            <person name="Kuo A."/>
            <person name="LaButti K."/>
            <person name="Larrondo L.F."/>
            <person name="Lindquist E."/>
            <person name="Ling A."/>
            <person name="Lombard V."/>
            <person name="Lucas S."/>
            <person name="Lundell T."/>
            <person name="Martin R."/>
            <person name="McLaughlin D.J."/>
            <person name="Morgenstern I."/>
            <person name="Morin E."/>
            <person name="Murat C."/>
            <person name="Nagy L.G."/>
            <person name="Nolan M."/>
            <person name="Ohm R.A."/>
            <person name="Patyshakuliyeva A."/>
            <person name="Rokas A."/>
            <person name="Ruiz-Duenas F.J."/>
            <person name="Sabat G."/>
            <person name="Salamov A."/>
            <person name="Samejima M."/>
            <person name="Schmutz J."/>
            <person name="Slot J.C."/>
            <person name="St John F."/>
            <person name="Stenlid J."/>
            <person name="Sun H."/>
            <person name="Sun S."/>
            <person name="Syed K."/>
            <person name="Tsang A."/>
            <person name="Wiebenga A."/>
            <person name="Young D."/>
            <person name="Pisabarro A."/>
            <person name="Eastwood D.C."/>
            <person name="Martin F."/>
            <person name="Cullen D."/>
            <person name="Hibbett D.S."/>
            <person name="Grigoriev I.V."/>
        </authorList>
    </citation>
    <scope>NUCLEOTIDE SEQUENCE</scope>
    <source>
        <strain evidence="2">FP-58527 SS1</strain>
    </source>
</reference>
<dbReference type="EMBL" id="KE504152">
    <property type="protein sequence ID" value="EPS99986.1"/>
    <property type="molecule type" value="Genomic_DNA"/>
</dbReference>
<gene>
    <name evidence="2" type="ORF">FOMPIDRAFT_1023986</name>
    <name evidence="1" type="ORF">FOMPIDRAFT_122418</name>
</gene>
<protein>
    <submittedName>
        <fullName evidence="2">Uncharacterized protein</fullName>
    </submittedName>
</protein>
<proteinExistence type="predicted"/>
<organism evidence="2 3">
    <name type="scientific">Fomitopsis schrenkii</name>
    <name type="common">Brown rot fungus</name>
    <dbReference type="NCBI Taxonomy" id="2126942"/>
    <lineage>
        <taxon>Eukaryota</taxon>
        <taxon>Fungi</taxon>
        <taxon>Dikarya</taxon>
        <taxon>Basidiomycota</taxon>
        <taxon>Agaricomycotina</taxon>
        <taxon>Agaricomycetes</taxon>
        <taxon>Polyporales</taxon>
        <taxon>Fomitopsis</taxon>
    </lineage>
</organism>
<name>S8E9M0_FOMSC</name>
<evidence type="ECO:0000313" key="3">
    <source>
        <dbReference type="Proteomes" id="UP000015241"/>
    </source>
</evidence>
<dbReference type="AlphaFoldDB" id="S8E9M0"/>
<evidence type="ECO:0000313" key="2">
    <source>
        <dbReference type="EMBL" id="EPT00004.1"/>
    </source>
</evidence>
<reference evidence="2 3" key="1">
    <citation type="journal article" date="2012" name="Science">
        <title>The Paleozoic origin of enzymatic lignin decomposition reconstructed from 31 fungal genomes.</title>
        <authorList>
            <person name="Floudas D."/>
            <person name="Binder M."/>
            <person name="Riley R."/>
            <person name="Barry K."/>
            <person name="Blanchette R.A."/>
            <person name="Henrissat B."/>
            <person name="Martinez A.T."/>
            <person name="Otillar R."/>
            <person name="Spatafora J.W."/>
            <person name="Yadav J.S."/>
            <person name="Aerts A."/>
            <person name="Benoit I."/>
            <person name="Boyd A."/>
            <person name="Carlson A."/>
            <person name="Copeland A."/>
            <person name="Coutinho P.M."/>
            <person name="de Vries R.P."/>
            <person name="Ferreira P."/>
            <person name="Findley K."/>
            <person name="Foster B."/>
            <person name="Gaskell J."/>
            <person name="Glotzer D."/>
            <person name="Gorecki P."/>
            <person name="Heitman J."/>
            <person name="Hesse C."/>
            <person name="Hori C."/>
            <person name="Igarashi K."/>
            <person name="Jurgens J.A."/>
            <person name="Kallen N."/>
            <person name="Kersten P."/>
            <person name="Kohler A."/>
            <person name="Kuees U."/>
            <person name="Kumar T.K.A."/>
            <person name="Kuo A."/>
            <person name="LaButti K."/>
            <person name="Larrondo L.F."/>
            <person name="Lindquist E."/>
            <person name="Ling A."/>
            <person name="Lombard V."/>
            <person name="Lucas S."/>
            <person name="Lundell T."/>
            <person name="Martin R."/>
            <person name="McLaughlin D.J."/>
            <person name="Morgenstern I."/>
            <person name="Morin E."/>
            <person name="Murat C."/>
            <person name="Nagy L.G."/>
            <person name="Nolan M."/>
            <person name="Ohm R.A."/>
            <person name="Patyshakuliyeva A."/>
            <person name="Rokas A."/>
            <person name="Ruiz-Duenas F.J."/>
            <person name="Sabat G."/>
            <person name="Salamov A."/>
            <person name="Samejima M."/>
            <person name="Schmutz J."/>
            <person name="Slot J.C."/>
            <person name="St John F."/>
            <person name="Stenlid J."/>
            <person name="Sun H."/>
            <person name="Sun S."/>
            <person name="Syed K."/>
            <person name="Tsang A."/>
            <person name="Wiebenga A."/>
            <person name="Young D."/>
            <person name="Pisabarro A."/>
            <person name="Eastwood D.C."/>
            <person name="Martin F."/>
            <person name="Cullen D."/>
            <person name="Grigoriev I.V."/>
            <person name="Hibbett D.S."/>
        </authorList>
    </citation>
    <scope>NUCLEOTIDE SEQUENCE</scope>
    <source>
        <strain evidence="3">FP-58527</strain>
        <strain evidence="2">FP-58527 SS1</strain>
    </source>
</reference>
<dbReference type="EMBL" id="KE504152">
    <property type="protein sequence ID" value="EPT00004.1"/>
    <property type="molecule type" value="Genomic_DNA"/>
</dbReference>
<evidence type="ECO:0000313" key="1">
    <source>
        <dbReference type="EMBL" id="EPS99986.1"/>
    </source>
</evidence>
<accession>S8E9M0</accession>
<keyword evidence="3" id="KW-1185">Reference proteome</keyword>
<dbReference type="Proteomes" id="UP000015241">
    <property type="component" value="Unassembled WGS sequence"/>
</dbReference>